<dbReference type="GO" id="GO:0043565">
    <property type="term" value="F:sequence-specific DNA binding"/>
    <property type="evidence" value="ECO:0007669"/>
    <property type="project" value="InterPro"/>
</dbReference>
<dbReference type="InterPro" id="IPR055247">
    <property type="entry name" value="InsJ-like_HTH"/>
</dbReference>
<evidence type="ECO:0000313" key="4">
    <source>
        <dbReference type="EMBL" id="QIH78022.1"/>
    </source>
</evidence>
<evidence type="ECO:0000256" key="2">
    <source>
        <dbReference type="SAM" id="Coils"/>
    </source>
</evidence>
<dbReference type="PANTHER" id="PTHR33795:SF1">
    <property type="entry name" value="INSERTION ELEMENT IS150 PROTEIN INSJ"/>
    <property type="match status" value="1"/>
</dbReference>
<comment type="similarity">
    <text evidence="1">Belongs to the IS150/IS1296 orfA family.</text>
</comment>
<name>A0AAE6X1W1_9STAP</name>
<keyword evidence="2" id="KW-0175">Coiled coil</keyword>
<accession>A0AAE6X1W1</accession>
<dbReference type="Gene3D" id="1.10.10.10">
    <property type="entry name" value="Winged helix-like DNA-binding domain superfamily/Winged helix DNA-binding domain"/>
    <property type="match status" value="2"/>
</dbReference>
<organism evidence="4 5">
    <name type="scientific">Macrococcoides canis</name>
    <dbReference type="NCBI Taxonomy" id="1855823"/>
    <lineage>
        <taxon>Bacteria</taxon>
        <taxon>Bacillati</taxon>
        <taxon>Bacillota</taxon>
        <taxon>Bacilli</taxon>
        <taxon>Bacillales</taxon>
        <taxon>Staphylococcaceae</taxon>
        <taxon>Macrococcoides</taxon>
    </lineage>
</organism>
<feature type="domain" description="Insertion element IS150 protein InsJ-like helix-turn-helix" evidence="3">
    <location>
        <begin position="12"/>
        <end position="59"/>
    </location>
</feature>
<dbReference type="InterPro" id="IPR052057">
    <property type="entry name" value="IS150/IS1296_orfA-like"/>
</dbReference>
<proteinExistence type="inferred from homology"/>
<dbReference type="GeneID" id="99097160"/>
<dbReference type="InterPro" id="IPR036388">
    <property type="entry name" value="WH-like_DNA-bd_sf"/>
</dbReference>
<reference evidence="4" key="1">
    <citation type="journal article" date="2020" name="Antimicrob. Agents Chemother.">
        <title>The novel macrolide resistance genes mef(D), msr(F) and msr(H) are present on resistance islands in Macrococcus canis, Macrococcus caseolyticus and Staphylococcus aureus.</title>
        <authorList>
            <person name="Schwendener S."/>
            <person name="Dona V."/>
            <person name="Perreten V."/>
        </authorList>
    </citation>
    <scope>NUCLEOTIDE SEQUENCE</scope>
    <source>
        <strain evidence="4">Epi0076A</strain>
    </source>
</reference>
<dbReference type="SUPFAM" id="SSF48295">
    <property type="entry name" value="TrpR-like"/>
    <property type="match status" value="2"/>
</dbReference>
<evidence type="ECO:0000259" key="3">
    <source>
        <dbReference type="Pfam" id="PF13518"/>
    </source>
</evidence>
<evidence type="ECO:0000313" key="5">
    <source>
        <dbReference type="Proteomes" id="UP000501122"/>
    </source>
</evidence>
<gene>
    <name evidence="4" type="ORF">GTN30_05000</name>
</gene>
<dbReference type="RefSeq" id="WP_086039228.1">
    <property type="nucleotide sequence ID" value="NZ_CP046363.1"/>
</dbReference>
<dbReference type="PANTHER" id="PTHR33795">
    <property type="entry name" value="INSERTION ELEMENT IS150 PROTEIN INSJ"/>
    <property type="match status" value="1"/>
</dbReference>
<dbReference type="InterPro" id="IPR010921">
    <property type="entry name" value="Trp_repressor/repl_initiator"/>
</dbReference>
<protein>
    <submittedName>
        <fullName evidence="4">Helix-turn-helix domain-containing protein</fullName>
    </submittedName>
</protein>
<dbReference type="Pfam" id="PF13518">
    <property type="entry name" value="HTH_28"/>
    <property type="match status" value="2"/>
</dbReference>
<feature type="domain" description="Insertion element IS150 protein InsJ-like helix-turn-helix" evidence="3">
    <location>
        <begin position="69"/>
        <end position="121"/>
    </location>
</feature>
<feature type="coiled-coil region" evidence="2">
    <location>
        <begin position="137"/>
        <end position="164"/>
    </location>
</feature>
<dbReference type="AlphaFoldDB" id="A0AAE6X1W1"/>
<dbReference type="Proteomes" id="UP000501122">
    <property type="component" value="Chromosome"/>
</dbReference>
<dbReference type="EMBL" id="CP047363">
    <property type="protein sequence ID" value="QIH78022.1"/>
    <property type="molecule type" value="Genomic_DNA"/>
</dbReference>
<sequence>MFILNKKHDLDFKLKLIKEYKEGNIGYDSLSNKYDIDPSQLKTWTYQFDTFGIDGLISSMTRKKYSTDEKLRIIQYRITNQLSYKETARIFDITNPTLIAQWQMKYNQYGILGLESKPKGRASKTMKNKKVDNTSLNESERQELIRLREENRRLEIAIALEKKLQSLARKNQTKK</sequence>
<evidence type="ECO:0000256" key="1">
    <source>
        <dbReference type="ARBA" id="ARBA00038232"/>
    </source>
</evidence>